<dbReference type="EMBL" id="JARIHO010000037">
    <property type="protein sequence ID" value="KAJ7330436.1"/>
    <property type="molecule type" value="Genomic_DNA"/>
</dbReference>
<feature type="compositionally biased region" description="Acidic residues" evidence="1">
    <location>
        <begin position="72"/>
        <end position="87"/>
    </location>
</feature>
<dbReference type="Proteomes" id="UP001218218">
    <property type="component" value="Unassembled WGS sequence"/>
</dbReference>
<organism evidence="2 3">
    <name type="scientific">Mycena albidolilacea</name>
    <dbReference type="NCBI Taxonomy" id="1033008"/>
    <lineage>
        <taxon>Eukaryota</taxon>
        <taxon>Fungi</taxon>
        <taxon>Dikarya</taxon>
        <taxon>Basidiomycota</taxon>
        <taxon>Agaricomycotina</taxon>
        <taxon>Agaricomycetes</taxon>
        <taxon>Agaricomycetidae</taxon>
        <taxon>Agaricales</taxon>
        <taxon>Marasmiineae</taxon>
        <taxon>Mycenaceae</taxon>
        <taxon>Mycena</taxon>
    </lineage>
</organism>
<evidence type="ECO:0000256" key="1">
    <source>
        <dbReference type="SAM" id="MobiDB-lite"/>
    </source>
</evidence>
<proteinExistence type="predicted"/>
<gene>
    <name evidence="2" type="ORF">DFH08DRAFT_1084200</name>
</gene>
<keyword evidence="3" id="KW-1185">Reference proteome</keyword>
<feature type="region of interest" description="Disordered" evidence="1">
    <location>
        <begin position="48"/>
        <end position="107"/>
    </location>
</feature>
<evidence type="ECO:0000313" key="3">
    <source>
        <dbReference type="Proteomes" id="UP001218218"/>
    </source>
</evidence>
<dbReference type="AlphaFoldDB" id="A0AAD7EKN3"/>
<evidence type="ECO:0000313" key="2">
    <source>
        <dbReference type="EMBL" id="KAJ7330436.1"/>
    </source>
</evidence>
<reference evidence="2" key="1">
    <citation type="submission" date="2023-03" db="EMBL/GenBank/DDBJ databases">
        <title>Massive genome expansion in bonnet fungi (Mycena s.s.) driven by repeated elements and novel gene families across ecological guilds.</title>
        <authorList>
            <consortium name="Lawrence Berkeley National Laboratory"/>
            <person name="Harder C.B."/>
            <person name="Miyauchi S."/>
            <person name="Viragh M."/>
            <person name="Kuo A."/>
            <person name="Thoen E."/>
            <person name="Andreopoulos B."/>
            <person name="Lu D."/>
            <person name="Skrede I."/>
            <person name="Drula E."/>
            <person name="Henrissat B."/>
            <person name="Morin E."/>
            <person name="Kohler A."/>
            <person name="Barry K."/>
            <person name="LaButti K."/>
            <person name="Morin E."/>
            <person name="Salamov A."/>
            <person name="Lipzen A."/>
            <person name="Mereny Z."/>
            <person name="Hegedus B."/>
            <person name="Baldrian P."/>
            <person name="Stursova M."/>
            <person name="Weitz H."/>
            <person name="Taylor A."/>
            <person name="Grigoriev I.V."/>
            <person name="Nagy L.G."/>
            <person name="Martin F."/>
            <person name="Kauserud H."/>
        </authorList>
    </citation>
    <scope>NUCLEOTIDE SEQUENCE</scope>
    <source>
        <strain evidence="2">CBHHK002</strain>
    </source>
</reference>
<sequence length="328" mass="35234">MYPLHIVASTSRSSSDVEGGLVGDKTGPNALLAPTNAIRVIQLVEMPAPPRRMPPSSASASSSSASSSDSDSMMDLDAEDQEDEDCDSYCSSAADEEDDEEEALAREAEASKVGRILAWRAHLTSSAGASAPDFVSDDTYTSDLSQALCRILFLLLGILCPPLKTFANVECTMHSGPIRVLACSDTPNRIVVAHRRNCTSTPIPCSPFADDARTQTHLTETSAALVFPFRPSFHNPCFFIRAWLLAYHPDSRSPPHSIDDHVDVSTRDPLPGVADSDAGAACGAAVAYAMEEAARGRLSATTARAWEGRHYIDPPLPDIATRAYLRKR</sequence>
<protein>
    <submittedName>
        <fullName evidence="2">Uncharacterized protein</fullName>
    </submittedName>
</protein>
<feature type="compositionally biased region" description="Low complexity" evidence="1">
    <location>
        <begin position="54"/>
        <end position="71"/>
    </location>
</feature>
<comment type="caution">
    <text evidence="2">The sequence shown here is derived from an EMBL/GenBank/DDBJ whole genome shotgun (WGS) entry which is preliminary data.</text>
</comment>
<accession>A0AAD7EKN3</accession>
<name>A0AAD7EKN3_9AGAR</name>
<feature type="region of interest" description="Disordered" evidence="1">
    <location>
        <begin position="1"/>
        <end position="28"/>
    </location>
</feature>